<dbReference type="Proteomes" id="UP000317365">
    <property type="component" value="Chromosome"/>
</dbReference>
<dbReference type="GO" id="GO:0000455">
    <property type="term" value="P:enzyme-directed rRNA pseudouridine synthesis"/>
    <property type="evidence" value="ECO:0007669"/>
    <property type="project" value="TreeGrafter"/>
</dbReference>
<evidence type="ECO:0000313" key="2">
    <source>
        <dbReference type="EMBL" id="QDL54490.1"/>
    </source>
</evidence>
<dbReference type="PROSITE" id="PS01129">
    <property type="entry name" value="PSI_RLU"/>
    <property type="match status" value="1"/>
</dbReference>
<dbReference type="SUPFAM" id="SSF55120">
    <property type="entry name" value="Pseudouridine synthase"/>
    <property type="match status" value="1"/>
</dbReference>
<dbReference type="Pfam" id="PF00849">
    <property type="entry name" value="PseudoU_synth_2"/>
    <property type="match status" value="1"/>
</dbReference>
<dbReference type="KEGG" id="rhg:EXZ61_10115"/>
<dbReference type="AlphaFoldDB" id="A0A515EPD3"/>
<dbReference type="InterPro" id="IPR006224">
    <property type="entry name" value="PsdUridine_synth_RluA-like_CS"/>
</dbReference>
<dbReference type="InterPro" id="IPR050188">
    <property type="entry name" value="RluA_PseudoU_synthase"/>
</dbReference>
<gene>
    <name evidence="2" type="ORF">EXZ61_10115</name>
</gene>
<reference evidence="3" key="2">
    <citation type="journal article" date="2020" name="Int. J. Syst. Evol. Microbiol.">
        <title>Genomic insights into a novel species Rhodoferax aquaticus sp. nov., isolated from freshwater.</title>
        <authorList>
            <person name="Li T."/>
            <person name="Zhuo Y."/>
            <person name="Jin C.Z."/>
            <person name="Wu X."/>
            <person name="Ko S.R."/>
            <person name="Jin F.J."/>
            <person name="Ahn C.Y."/>
            <person name="Oh H.M."/>
            <person name="Lee H.G."/>
            <person name="Jin L."/>
        </authorList>
    </citation>
    <scope>NUCLEOTIDE SEQUENCE [LARGE SCALE GENOMIC DNA]</scope>
    <source>
        <strain evidence="3">Gr-4</strain>
    </source>
</reference>
<protein>
    <submittedName>
        <fullName evidence="2">Pseudouridine synthase</fullName>
    </submittedName>
</protein>
<sequence length="307" mass="34793">MARSRPNAPPPRHGVSAGCVVLPAGPWATVFEYLLERFSSVPPETWRVRLGQGDVIDDQGITLRENTPYQAHQRVYYYRAVETEPAIPFEEAVLWEDEHLVVVDKPHFLPVMPSGKYLQETVLVRLKNRLGLSMLSPIHRIDRDTAGLVLFAKQAATRSAYQNLFRDRAVHKTYHAIAPWAPELPWPLERRSRIVCSSHFMQQTEVEGVANSLTHVSPLEIGVRYARYQLSPVTGQRHQLRVHMAALGLPLVGDGIYPTLTAEDQTDYANPLQLLAFSMSFTDPITQKAHSFESKRRLRSLSELENP</sequence>
<dbReference type="InterPro" id="IPR020103">
    <property type="entry name" value="PsdUridine_synth_cat_dom_sf"/>
</dbReference>
<dbReference type="EMBL" id="CP036282">
    <property type="protein sequence ID" value="QDL54490.1"/>
    <property type="molecule type" value="Genomic_DNA"/>
</dbReference>
<dbReference type="GO" id="GO:0140098">
    <property type="term" value="F:catalytic activity, acting on RNA"/>
    <property type="evidence" value="ECO:0007669"/>
    <property type="project" value="UniProtKB-ARBA"/>
</dbReference>
<reference evidence="3" key="1">
    <citation type="submission" date="2019-02" db="EMBL/GenBank/DDBJ databases">
        <title>Complete genome sequence of Rhodoferax sp. Gr-4.</title>
        <authorList>
            <person name="Jin L."/>
        </authorList>
    </citation>
    <scope>NUCLEOTIDE SEQUENCE [LARGE SCALE GENOMIC DNA]</scope>
    <source>
        <strain evidence="3">Gr-4</strain>
    </source>
</reference>
<name>A0A515EPD3_9BURK</name>
<organism evidence="2 3">
    <name type="scientific">Rhodoferax aquaticus</name>
    <dbReference type="NCBI Taxonomy" id="2527691"/>
    <lineage>
        <taxon>Bacteria</taxon>
        <taxon>Pseudomonadati</taxon>
        <taxon>Pseudomonadota</taxon>
        <taxon>Betaproteobacteria</taxon>
        <taxon>Burkholderiales</taxon>
        <taxon>Comamonadaceae</taxon>
        <taxon>Rhodoferax</taxon>
    </lineage>
</organism>
<evidence type="ECO:0000313" key="3">
    <source>
        <dbReference type="Proteomes" id="UP000317365"/>
    </source>
</evidence>
<dbReference type="RefSeq" id="WP_142811450.1">
    <property type="nucleotide sequence ID" value="NZ_CP036282.1"/>
</dbReference>
<dbReference type="PANTHER" id="PTHR21600:SF84">
    <property type="entry name" value="PSEUDOURIDINE SYNTHASE RSUA_RLUA-LIKE DOMAIN-CONTAINING PROTEIN"/>
    <property type="match status" value="1"/>
</dbReference>
<dbReference type="GO" id="GO:0003723">
    <property type="term" value="F:RNA binding"/>
    <property type="evidence" value="ECO:0007669"/>
    <property type="project" value="InterPro"/>
</dbReference>
<accession>A0A515EPD3</accession>
<dbReference type="PANTHER" id="PTHR21600">
    <property type="entry name" value="MITOCHONDRIAL RNA PSEUDOURIDINE SYNTHASE"/>
    <property type="match status" value="1"/>
</dbReference>
<dbReference type="GO" id="GO:0009982">
    <property type="term" value="F:pseudouridine synthase activity"/>
    <property type="evidence" value="ECO:0007669"/>
    <property type="project" value="InterPro"/>
</dbReference>
<dbReference type="Gene3D" id="3.30.2350.10">
    <property type="entry name" value="Pseudouridine synthase"/>
    <property type="match status" value="1"/>
</dbReference>
<evidence type="ECO:0000259" key="1">
    <source>
        <dbReference type="Pfam" id="PF00849"/>
    </source>
</evidence>
<proteinExistence type="predicted"/>
<dbReference type="InterPro" id="IPR006145">
    <property type="entry name" value="PsdUridine_synth_RsuA/RluA"/>
</dbReference>
<keyword evidence="3" id="KW-1185">Reference proteome</keyword>
<feature type="domain" description="Pseudouridine synthase RsuA/RluA-like" evidence="1">
    <location>
        <begin position="99"/>
        <end position="246"/>
    </location>
</feature>